<proteinExistence type="predicted"/>
<dbReference type="PANTHER" id="PTHR12110:SF41">
    <property type="entry name" value="INOSOSE DEHYDRATASE"/>
    <property type="match status" value="1"/>
</dbReference>
<feature type="domain" description="Xylose isomerase-like TIM barrel" evidence="1">
    <location>
        <begin position="31"/>
        <end position="289"/>
    </location>
</feature>
<dbReference type="NCBIfam" id="TIGR04379">
    <property type="entry name" value="myo_inos_iolE"/>
    <property type="match status" value="1"/>
</dbReference>
<dbReference type="OrthoDB" id="9804047at2"/>
<protein>
    <submittedName>
        <fullName evidence="2">2-keto-myo-inositol dehydratase</fullName>
    </submittedName>
</protein>
<dbReference type="PANTHER" id="PTHR12110">
    <property type="entry name" value="HYDROXYPYRUVATE ISOMERASE"/>
    <property type="match status" value="1"/>
</dbReference>
<keyword evidence="3" id="KW-1185">Reference proteome</keyword>
<dbReference type="RefSeq" id="WP_079638951.1">
    <property type="nucleotide sequence ID" value="NZ_FUYP01000013.1"/>
</dbReference>
<dbReference type="InterPro" id="IPR030823">
    <property type="entry name" value="IolE/MocC"/>
</dbReference>
<dbReference type="InterPro" id="IPR050312">
    <property type="entry name" value="IolE/XylAMocC-like"/>
</dbReference>
<dbReference type="AlphaFoldDB" id="A0A1T5DA40"/>
<dbReference type="Pfam" id="PF01261">
    <property type="entry name" value="AP_endonuc_2"/>
    <property type="match status" value="1"/>
</dbReference>
<gene>
    <name evidence="2" type="ORF">SAMN06295937_1013106</name>
</gene>
<dbReference type="Gene3D" id="3.20.20.150">
    <property type="entry name" value="Divalent-metal-dependent TIM barrel enzymes"/>
    <property type="match status" value="1"/>
</dbReference>
<name>A0A1T5DA40_9SPHN</name>
<sequence length="297" mass="32973">MTIRWGVSPIAWCNDDMRELGGDTTLDALLADVRDIGFDGVELGNKFPRDPEVLAPIMVNYGLDIVGGWYSSNLLVRDADAEIEALSKHLALLEYMDSSVFILAETSNAVHCDRYGSRLDTHPVLPAADWKLFGERLDTVACFINDRGLRFAYHHHLGTVVETKDELERFFDATGDHVGLVLDTGHALFGGIEPVDVIKARPERVAHVHCKDVRTAKYDEFRANGTSFLNGVVGGMFTTPGDGDYDYAPFMRALADMHYSGWIVIEAEQDPAIANPRDYSQLGLDTLKRLAREEALV</sequence>
<dbReference type="EMBL" id="FUYP01000013">
    <property type="protein sequence ID" value="SKB68476.1"/>
    <property type="molecule type" value="Genomic_DNA"/>
</dbReference>
<evidence type="ECO:0000313" key="3">
    <source>
        <dbReference type="Proteomes" id="UP000190044"/>
    </source>
</evidence>
<reference evidence="3" key="1">
    <citation type="submission" date="2017-02" db="EMBL/GenBank/DDBJ databases">
        <authorList>
            <person name="Varghese N."/>
            <person name="Submissions S."/>
        </authorList>
    </citation>
    <scope>NUCLEOTIDE SEQUENCE [LARGE SCALE GENOMIC DNA]</scope>
    <source>
        <strain evidence="3">R11H</strain>
    </source>
</reference>
<dbReference type="InterPro" id="IPR036237">
    <property type="entry name" value="Xyl_isomerase-like_sf"/>
</dbReference>
<dbReference type="Proteomes" id="UP000190044">
    <property type="component" value="Unassembled WGS sequence"/>
</dbReference>
<organism evidence="2 3">
    <name type="scientific">Sphingopyxis flava</name>
    <dbReference type="NCBI Taxonomy" id="1507287"/>
    <lineage>
        <taxon>Bacteria</taxon>
        <taxon>Pseudomonadati</taxon>
        <taxon>Pseudomonadota</taxon>
        <taxon>Alphaproteobacteria</taxon>
        <taxon>Sphingomonadales</taxon>
        <taxon>Sphingomonadaceae</taxon>
        <taxon>Sphingopyxis</taxon>
    </lineage>
</organism>
<accession>A0A1T5DA40</accession>
<dbReference type="InterPro" id="IPR013022">
    <property type="entry name" value="Xyl_isomerase-like_TIM-brl"/>
</dbReference>
<evidence type="ECO:0000313" key="2">
    <source>
        <dbReference type="EMBL" id="SKB68476.1"/>
    </source>
</evidence>
<evidence type="ECO:0000259" key="1">
    <source>
        <dbReference type="Pfam" id="PF01261"/>
    </source>
</evidence>
<dbReference type="SUPFAM" id="SSF51658">
    <property type="entry name" value="Xylose isomerase-like"/>
    <property type="match status" value="1"/>
</dbReference>